<keyword evidence="1" id="KW-0472">Membrane</keyword>
<evidence type="ECO:0000256" key="1">
    <source>
        <dbReference type="SAM" id="Phobius"/>
    </source>
</evidence>
<gene>
    <name evidence="3" type="ORF">QRX60_23990</name>
</gene>
<evidence type="ECO:0000313" key="4">
    <source>
        <dbReference type="Proteomes" id="UP001239397"/>
    </source>
</evidence>
<reference evidence="3 4" key="1">
    <citation type="submission" date="2023-06" db="EMBL/GenBank/DDBJ databases">
        <authorList>
            <person name="Oyuntsetseg B."/>
            <person name="Kim S.B."/>
        </authorList>
    </citation>
    <scope>NUCLEOTIDE SEQUENCE [LARGE SCALE GENOMIC DNA]</scope>
    <source>
        <strain evidence="3 4">4-36</strain>
    </source>
</reference>
<keyword evidence="4" id="KW-1185">Reference proteome</keyword>
<organism evidence="3 4">
    <name type="scientific">Amycolatopsis mongoliensis</name>
    <dbReference type="NCBI Taxonomy" id="715475"/>
    <lineage>
        <taxon>Bacteria</taxon>
        <taxon>Bacillati</taxon>
        <taxon>Actinomycetota</taxon>
        <taxon>Actinomycetes</taxon>
        <taxon>Pseudonocardiales</taxon>
        <taxon>Pseudonocardiaceae</taxon>
        <taxon>Amycolatopsis</taxon>
    </lineage>
</organism>
<feature type="transmembrane region" description="Helical" evidence="1">
    <location>
        <begin position="29"/>
        <end position="46"/>
    </location>
</feature>
<dbReference type="InterPro" id="IPR025588">
    <property type="entry name" value="YcxB-like_C"/>
</dbReference>
<proteinExistence type="predicted"/>
<dbReference type="Pfam" id="PF14317">
    <property type="entry name" value="YcxB"/>
    <property type="match status" value="1"/>
</dbReference>
<dbReference type="Proteomes" id="UP001239397">
    <property type="component" value="Chromosome"/>
</dbReference>
<dbReference type="EMBL" id="CP127295">
    <property type="protein sequence ID" value="WIY06761.1"/>
    <property type="molecule type" value="Genomic_DNA"/>
</dbReference>
<keyword evidence="1" id="KW-1133">Transmembrane helix</keyword>
<name>A0A9Y2JXW4_9PSEU</name>
<sequence>MQISMAVPYDEERLRRTIRFILRPQLKTIRVLGGVLAVLGIALVALDPADPMSYGVVVLGLLFATAIAPITLARSMRLQSPVIKDGCRITLDDEWVTVAYPLAESRFRWAGLDRVIETPEVWYVMFSKIQAATIPKEPMTGEQRREFAAFVDRLPAVGGRSPSRNRR</sequence>
<accession>A0A9Y2JXW4</accession>
<keyword evidence="1" id="KW-0812">Transmembrane</keyword>
<dbReference type="KEGG" id="amog:QRX60_23990"/>
<feature type="transmembrane region" description="Helical" evidence="1">
    <location>
        <begin position="52"/>
        <end position="73"/>
    </location>
</feature>
<dbReference type="RefSeq" id="WP_286003018.1">
    <property type="nucleotide sequence ID" value="NZ_CP127295.1"/>
</dbReference>
<feature type="domain" description="YcxB-like C-terminal" evidence="2">
    <location>
        <begin position="91"/>
        <end position="150"/>
    </location>
</feature>
<evidence type="ECO:0000313" key="3">
    <source>
        <dbReference type="EMBL" id="WIY06761.1"/>
    </source>
</evidence>
<protein>
    <submittedName>
        <fullName evidence="3">YcxB family protein</fullName>
    </submittedName>
</protein>
<dbReference type="AlphaFoldDB" id="A0A9Y2JXW4"/>
<evidence type="ECO:0000259" key="2">
    <source>
        <dbReference type="Pfam" id="PF14317"/>
    </source>
</evidence>